<dbReference type="EMBL" id="MFCX01000005">
    <property type="protein sequence ID" value="OGE26693.1"/>
    <property type="molecule type" value="Genomic_DNA"/>
</dbReference>
<protein>
    <recommendedName>
        <fullName evidence="10">LemA family protein</fullName>
    </recommendedName>
</protein>
<keyword evidence="6" id="KW-0175">Coiled coil</keyword>
<sequence length="194" mass="22275">MNIFGFYLNITLLLWILAGIIAFVLLFLWNRYNAFVSGRNRVKTDFADIDVQLRRRASLIENLVAIVREYAKHEKTTFSDVAKARAALEKPHSPKDSAQADNMLTAVLKSLFAVSEDYPDLVASKNYQELRTDIKETENLIAQYREEYNQTVLDFNTMIQTFPNLLAANLFSFPEEELFETDVEGKHEIKLSAS</sequence>
<evidence type="ECO:0000256" key="7">
    <source>
        <dbReference type="SAM" id="Phobius"/>
    </source>
</evidence>
<name>A0A1F5JDL2_9BACT</name>
<dbReference type="Proteomes" id="UP000177042">
    <property type="component" value="Unassembled WGS sequence"/>
</dbReference>
<evidence type="ECO:0008006" key="10">
    <source>
        <dbReference type="Google" id="ProtNLM"/>
    </source>
</evidence>
<accession>A0A1F5JDL2</accession>
<feature type="transmembrane region" description="Helical" evidence="7">
    <location>
        <begin position="6"/>
        <end position="29"/>
    </location>
</feature>
<evidence type="ECO:0000313" key="9">
    <source>
        <dbReference type="Proteomes" id="UP000177042"/>
    </source>
</evidence>
<reference evidence="8 9" key="1">
    <citation type="journal article" date="2016" name="Nat. Commun.">
        <title>Thousands of microbial genomes shed light on interconnected biogeochemical processes in an aquifer system.</title>
        <authorList>
            <person name="Anantharaman K."/>
            <person name="Brown C.T."/>
            <person name="Hug L.A."/>
            <person name="Sharon I."/>
            <person name="Castelle C.J."/>
            <person name="Probst A.J."/>
            <person name="Thomas B.C."/>
            <person name="Singh A."/>
            <person name="Wilkins M.J."/>
            <person name="Karaoz U."/>
            <person name="Brodie E.L."/>
            <person name="Williams K.H."/>
            <person name="Hubbard S.S."/>
            <person name="Banfield J.F."/>
        </authorList>
    </citation>
    <scope>NUCLEOTIDE SEQUENCE [LARGE SCALE GENOMIC DNA]</scope>
</reference>
<dbReference type="Pfam" id="PF04011">
    <property type="entry name" value="LemA"/>
    <property type="match status" value="1"/>
</dbReference>
<keyword evidence="5 7" id="KW-0472">Membrane</keyword>
<dbReference type="PANTHER" id="PTHR34478">
    <property type="entry name" value="PROTEIN LEMA"/>
    <property type="match status" value="1"/>
</dbReference>
<proteinExistence type="inferred from homology"/>
<evidence type="ECO:0000256" key="2">
    <source>
        <dbReference type="ARBA" id="ARBA00008854"/>
    </source>
</evidence>
<comment type="subcellular location">
    <subcellularLocation>
        <location evidence="1">Membrane</location>
        <topology evidence="1">Single-pass membrane protein</topology>
    </subcellularLocation>
</comment>
<dbReference type="InterPro" id="IPR007156">
    <property type="entry name" value="MamQ_LemA"/>
</dbReference>
<evidence type="ECO:0000256" key="6">
    <source>
        <dbReference type="SAM" id="Coils"/>
    </source>
</evidence>
<evidence type="ECO:0000256" key="4">
    <source>
        <dbReference type="ARBA" id="ARBA00022989"/>
    </source>
</evidence>
<dbReference type="InterPro" id="IPR023353">
    <property type="entry name" value="LemA-like_dom_sf"/>
</dbReference>
<gene>
    <name evidence="8" type="ORF">A3C26_01005</name>
</gene>
<dbReference type="GO" id="GO:0016020">
    <property type="term" value="C:membrane"/>
    <property type="evidence" value="ECO:0007669"/>
    <property type="project" value="UniProtKB-SubCell"/>
</dbReference>
<dbReference type="SUPFAM" id="SSF140478">
    <property type="entry name" value="LemA-like"/>
    <property type="match status" value="1"/>
</dbReference>
<evidence type="ECO:0000256" key="5">
    <source>
        <dbReference type="ARBA" id="ARBA00023136"/>
    </source>
</evidence>
<evidence type="ECO:0000256" key="3">
    <source>
        <dbReference type="ARBA" id="ARBA00022692"/>
    </source>
</evidence>
<feature type="coiled-coil region" evidence="6">
    <location>
        <begin position="127"/>
        <end position="154"/>
    </location>
</feature>
<keyword evidence="3 7" id="KW-0812">Transmembrane</keyword>
<comment type="similarity">
    <text evidence="2">Belongs to the LemA family.</text>
</comment>
<evidence type="ECO:0000256" key="1">
    <source>
        <dbReference type="ARBA" id="ARBA00004167"/>
    </source>
</evidence>
<comment type="caution">
    <text evidence="8">The sequence shown here is derived from an EMBL/GenBank/DDBJ whole genome shotgun (WGS) entry which is preliminary data.</text>
</comment>
<dbReference type="AlphaFoldDB" id="A0A1F5JDL2"/>
<organism evidence="8 9">
    <name type="scientific">Candidatus Daviesbacteria bacterium RIFCSPHIGHO2_02_FULL_39_12</name>
    <dbReference type="NCBI Taxonomy" id="1797770"/>
    <lineage>
        <taxon>Bacteria</taxon>
        <taxon>Candidatus Daviesiibacteriota</taxon>
    </lineage>
</organism>
<dbReference type="Gene3D" id="1.20.1440.20">
    <property type="entry name" value="LemA-like domain"/>
    <property type="match status" value="1"/>
</dbReference>
<dbReference type="PANTHER" id="PTHR34478:SF2">
    <property type="entry name" value="MEMBRANE PROTEIN"/>
    <property type="match status" value="1"/>
</dbReference>
<evidence type="ECO:0000313" key="8">
    <source>
        <dbReference type="EMBL" id="OGE26693.1"/>
    </source>
</evidence>
<keyword evidence="4 7" id="KW-1133">Transmembrane helix</keyword>